<gene>
    <name evidence="1" type="ORF">DXA38_10535</name>
</gene>
<accession>A0A3E2VX23</accession>
<evidence type="ECO:0000313" key="1">
    <source>
        <dbReference type="EMBL" id="RGC15296.1"/>
    </source>
</evidence>
<protein>
    <submittedName>
        <fullName evidence="1">Uncharacterized protein</fullName>
    </submittedName>
</protein>
<sequence>MRLPQGAAQYGFGFWIAAQLPKAIDGIMAHSMGDVVCIWKKAFAYAEDKNAYEKKRFFLTLE</sequence>
<proteinExistence type="predicted"/>
<dbReference type="RefSeq" id="WP_117443157.1">
    <property type="nucleotide sequence ID" value="NZ_JAJFEN010000003.1"/>
</dbReference>
<dbReference type="Proteomes" id="UP000260025">
    <property type="component" value="Unassembled WGS sequence"/>
</dbReference>
<dbReference type="EMBL" id="QVEV01000014">
    <property type="protein sequence ID" value="RGC15296.1"/>
    <property type="molecule type" value="Genomic_DNA"/>
</dbReference>
<name>A0A3E2VX23_CLOIN</name>
<evidence type="ECO:0000313" key="2">
    <source>
        <dbReference type="Proteomes" id="UP000260025"/>
    </source>
</evidence>
<organism evidence="1 2">
    <name type="scientific">Clostridium innocuum</name>
    <dbReference type="NCBI Taxonomy" id="1522"/>
    <lineage>
        <taxon>Bacteria</taxon>
        <taxon>Bacillati</taxon>
        <taxon>Bacillota</taxon>
        <taxon>Clostridia</taxon>
        <taxon>Eubacteriales</taxon>
        <taxon>Clostridiaceae</taxon>
        <taxon>Clostridium</taxon>
    </lineage>
</organism>
<reference evidence="1 2" key="1">
    <citation type="submission" date="2018-08" db="EMBL/GenBank/DDBJ databases">
        <title>A genome reference for cultivated species of the human gut microbiota.</title>
        <authorList>
            <person name="Zou Y."/>
            <person name="Xue W."/>
            <person name="Luo G."/>
        </authorList>
    </citation>
    <scope>NUCLEOTIDE SEQUENCE [LARGE SCALE GENOMIC DNA]</scope>
    <source>
        <strain evidence="1 2">OF01-2LB</strain>
    </source>
</reference>
<dbReference type="AlphaFoldDB" id="A0A3E2VX23"/>
<comment type="caution">
    <text evidence="1">The sequence shown here is derived from an EMBL/GenBank/DDBJ whole genome shotgun (WGS) entry which is preliminary data.</text>
</comment>